<dbReference type="EMBL" id="VSRR010000135">
    <property type="protein sequence ID" value="MPC10898.1"/>
    <property type="molecule type" value="Genomic_DNA"/>
</dbReference>
<evidence type="ECO:0000313" key="2">
    <source>
        <dbReference type="EMBL" id="MPC10898.1"/>
    </source>
</evidence>
<proteinExistence type="predicted"/>
<reference evidence="2 3" key="1">
    <citation type="submission" date="2019-05" db="EMBL/GenBank/DDBJ databases">
        <title>Another draft genome of Portunus trituberculatus and its Hox gene families provides insights of decapod evolution.</title>
        <authorList>
            <person name="Jeong J.-H."/>
            <person name="Song I."/>
            <person name="Kim S."/>
            <person name="Choi T."/>
            <person name="Kim D."/>
            <person name="Ryu S."/>
            <person name="Kim W."/>
        </authorList>
    </citation>
    <scope>NUCLEOTIDE SEQUENCE [LARGE SCALE GENOMIC DNA]</scope>
    <source>
        <tissue evidence="2">Muscle</tissue>
    </source>
</reference>
<accession>A0A5B7CP33</accession>
<evidence type="ECO:0000313" key="3">
    <source>
        <dbReference type="Proteomes" id="UP000324222"/>
    </source>
</evidence>
<comment type="caution">
    <text evidence="2">The sequence shown here is derived from an EMBL/GenBank/DDBJ whole genome shotgun (WGS) entry which is preliminary data.</text>
</comment>
<protein>
    <submittedName>
        <fullName evidence="2">Uncharacterized protein</fullName>
    </submittedName>
</protein>
<evidence type="ECO:0000256" key="1">
    <source>
        <dbReference type="SAM" id="MobiDB-lite"/>
    </source>
</evidence>
<feature type="region of interest" description="Disordered" evidence="1">
    <location>
        <begin position="1"/>
        <end position="61"/>
    </location>
</feature>
<feature type="compositionally biased region" description="Basic and acidic residues" evidence="1">
    <location>
        <begin position="18"/>
        <end position="30"/>
    </location>
</feature>
<name>A0A5B7CP33_PORTR</name>
<organism evidence="2 3">
    <name type="scientific">Portunus trituberculatus</name>
    <name type="common">Swimming crab</name>
    <name type="synonym">Neptunus trituberculatus</name>
    <dbReference type="NCBI Taxonomy" id="210409"/>
    <lineage>
        <taxon>Eukaryota</taxon>
        <taxon>Metazoa</taxon>
        <taxon>Ecdysozoa</taxon>
        <taxon>Arthropoda</taxon>
        <taxon>Crustacea</taxon>
        <taxon>Multicrustacea</taxon>
        <taxon>Malacostraca</taxon>
        <taxon>Eumalacostraca</taxon>
        <taxon>Eucarida</taxon>
        <taxon>Decapoda</taxon>
        <taxon>Pleocyemata</taxon>
        <taxon>Brachyura</taxon>
        <taxon>Eubrachyura</taxon>
        <taxon>Portunoidea</taxon>
        <taxon>Portunidae</taxon>
        <taxon>Portuninae</taxon>
        <taxon>Portunus</taxon>
    </lineage>
</organism>
<gene>
    <name evidence="2" type="ORF">E2C01_003543</name>
</gene>
<keyword evidence="3" id="KW-1185">Reference proteome</keyword>
<dbReference type="AlphaFoldDB" id="A0A5B7CP33"/>
<sequence>MHHPHTRSCQTTTSTTTPREHERNKTRDRPAPGTKSWRGPQRAGAPGEQQQQQRGSLHHHHREDLHVAGQTTVVTCADDGCGGWCSPCWPPVPPTTPPDTTCIPEVHPMLVGLSMGPTGPKGPWDSACTYETAPEAPLGCCGGVEGTRRGRTWTHLTCGGRDGGGGDGLRGADSCAFKMGEEGDMTASAGVADVVTSCGVPIMVPTALPSLVTWALMLFTGGRTGVGL</sequence>
<dbReference type="Proteomes" id="UP000324222">
    <property type="component" value="Unassembled WGS sequence"/>
</dbReference>